<keyword evidence="1" id="KW-1133">Transmembrane helix</keyword>
<evidence type="ECO:0000313" key="3">
    <source>
        <dbReference type="Proteomes" id="UP000002640"/>
    </source>
</evidence>
<feature type="transmembrane region" description="Helical" evidence="1">
    <location>
        <begin position="25"/>
        <end position="42"/>
    </location>
</feature>
<dbReference type="InParanoid" id="G4YHY7"/>
<dbReference type="KEGG" id="psoj:PHYSODRAFT_292889"/>
<protein>
    <submittedName>
        <fullName evidence="2">Uncharacterized protein</fullName>
    </submittedName>
</protein>
<proteinExistence type="predicted"/>
<keyword evidence="1" id="KW-0472">Membrane</keyword>
<gene>
    <name evidence="2" type="ORF">PHYSODRAFT_292889</name>
</gene>
<sequence>MMIPQYWDVQLARFVRQALDHWPEVIYMLVFMSTCAAVWGLGGRITSTNEDEDIDADYHKIVGVLRDVLFLAQPVVYAQLPLRLNEAVRPRRAQVVFILNQPAEY</sequence>
<keyword evidence="3" id="KW-1185">Reference proteome</keyword>
<evidence type="ECO:0000256" key="1">
    <source>
        <dbReference type="SAM" id="Phobius"/>
    </source>
</evidence>
<dbReference type="GeneID" id="20640916"/>
<evidence type="ECO:0000313" key="2">
    <source>
        <dbReference type="EMBL" id="EGZ26574.1"/>
    </source>
</evidence>
<dbReference type="RefSeq" id="XP_009513849.1">
    <property type="nucleotide sequence ID" value="XM_009515554.1"/>
</dbReference>
<dbReference type="AlphaFoldDB" id="G4YHY7"/>
<keyword evidence="1" id="KW-0812">Transmembrane</keyword>
<reference evidence="2 3" key="1">
    <citation type="journal article" date="2006" name="Science">
        <title>Phytophthora genome sequences uncover evolutionary origins and mechanisms of pathogenesis.</title>
        <authorList>
            <person name="Tyler B.M."/>
            <person name="Tripathy S."/>
            <person name="Zhang X."/>
            <person name="Dehal P."/>
            <person name="Jiang R.H."/>
            <person name="Aerts A."/>
            <person name="Arredondo F.D."/>
            <person name="Baxter L."/>
            <person name="Bensasson D."/>
            <person name="Beynon J.L."/>
            <person name="Chapman J."/>
            <person name="Damasceno C.M."/>
            <person name="Dorrance A.E."/>
            <person name="Dou D."/>
            <person name="Dickerman A.W."/>
            <person name="Dubchak I.L."/>
            <person name="Garbelotto M."/>
            <person name="Gijzen M."/>
            <person name="Gordon S.G."/>
            <person name="Govers F."/>
            <person name="Grunwald N.J."/>
            <person name="Huang W."/>
            <person name="Ivors K.L."/>
            <person name="Jones R.W."/>
            <person name="Kamoun S."/>
            <person name="Krampis K."/>
            <person name="Lamour K.H."/>
            <person name="Lee M.K."/>
            <person name="McDonald W.H."/>
            <person name="Medina M."/>
            <person name="Meijer H.J."/>
            <person name="Nordberg E.K."/>
            <person name="Maclean D.J."/>
            <person name="Ospina-Giraldo M.D."/>
            <person name="Morris P.F."/>
            <person name="Phuntumart V."/>
            <person name="Putnam N.H."/>
            <person name="Rash S."/>
            <person name="Rose J.K."/>
            <person name="Sakihama Y."/>
            <person name="Salamov A.A."/>
            <person name="Savidor A."/>
            <person name="Scheuring C.F."/>
            <person name="Smith B.M."/>
            <person name="Sobral B.W."/>
            <person name="Terry A."/>
            <person name="Torto-Alalibo T.A."/>
            <person name="Win J."/>
            <person name="Xu Z."/>
            <person name="Zhang H."/>
            <person name="Grigoriev I.V."/>
            <person name="Rokhsar D.S."/>
            <person name="Boore J.L."/>
        </authorList>
    </citation>
    <scope>NUCLEOTIDE SEQUENCE [LARGE SCALE GENOMIC DNA]</scope>
    <source>
        <strain evidence="2 3">P6497</strain>
    </source>
</reference>
<dbReference type="Proteomes" id="UP000002640">
    <property type="component" value="Unassembled WGS sequence"/>
</dbReference>
<organism evidence="2 3">
    <name type="scientific">Phytophthora sojae (strain P6497)</name>
    <name type="common">Soybean stem and root rot agent</name>
    <name type="synonym">Phytophthora megasperma f. sp. glycines</name>
    <dbReference type="NCBI Taxonomy" id="1094619"/>
    <lineage>
        <taxon>Eukaryota</taxon>
        <taxon>Sar</taxon>
        <taxon>Stramenopiles</taxon>
        <taxon>Oomycota</taxon>
        <taxon>Peronosporomycetes</taxon>
        <taxon>Peronosporales</taxon>
        <taxon>Peronosporaceae</taxon>
        <taxon>Phytophthora</taxon>
    </lineage>
</organism>
<accession>G4YHY7</accession>
<name>G4YHY7_PHYSP</name>
<dbReference type="EMBL" id="JH159151">
    <property type="protein sequence ID" value="EGZ26574.1"/>
    <property type="molecule type" value="Genomic_DNA"/>
</dbReference>